<dbReference type="PANTHER" id="PTHR42783">
    <property type="entry name" value="GLUTAMATE SYNTHASE [NADPH] SMALL CHAIN"/>
    <property type="match status" value="1"/>
</dbReference>
<sequence length="928" mass="98820">MLHLPPLKPMEHPLPLVPALSRRRALALMAASLALGGAGCSRAPRERIYPWVRMPEAQAAGVPLHYASAFVRDGHALGVLVATEDGRPVKIEGNPEHPSSLGATDVFAQASVLQLWDPDRSQAVLQRLAPRAPLAVAGWDAFEAAWRTEAARLRARGGAGLRILTGPVSSPTLRAQLAQCLQQFPGARWHQHLPLADAATQAGGLAAFGREVQPVHHFDQARCVVAFAADPFAQGPGAVRCAMDWSAQRERAQLIAVEASPGLFGARADRRIALAPAAIDVLVARVAAAVERGAVAPDAEAFERALVQSLLAAGPQALALAGDGLGARSHALVHAINERLGAIGRTIAFIPPLATSAEAGTLAELVDAMRAGAVDTLWIFDANPVYDAAAELRVREALDRVAFTVHAGLYADETAQACGWHLPLAHGYEQWSDALAHEGSVTLVQPAIAPLYAGRSAHELMALLAGDAEREGHAILQRSWRARRGADFDALWPASLQRGLVPDTAARPLALRTPGIAALLAQPGAAAAPPLVALFAPDPSVHDGRFANNGWLQELPRPFTKHTWDNALLLGPETARGLALRTGDLVRASVGPHSVEAPVWVLAQHAEGMATLPLGYGRSAAGRVGNAIGFDAYALKPAGTAIAPLALQALGRRHDFAVTQHTMDAHGRELARTLPPGGRIDEPRQASLYAPPPAGNGPAWAMTIDLDACIGCNACTVACQAENNIPVVGREEVARGRAMHWIRVDRYETREVPGSLFQPVPCMHCEQAPCELVCPVGATMHDSEGLNVQVYNRCIGTRFCSNNCPYKVRRFNFLQYSDAITESLKGQRNPNVTVRQRGVMEKCSYCIQRIARARQHAQVAGTPPADGDVVTACQAACPTRAIVFGDLHAPGSAVAASRASPRHYALLGELNTRPRTTYLARVRREDAT</sequence>
<evidence type="ECO:0000313" key="3">
    <source>
        <dbReference type="EMBL" id="MBL0423969.1"/>
    </source>
</evidence>
<dbReference type="Gene3D" id="3.30.70.20">
    <property type="match status" value="2"/>
</dbReference>
<evidence type="ECO:0000256" key="1">
    <source>
        <dbReference type="SAM" id="MobiDB-lite"/>
    </source>
</evidence>
<gene>
    <name evidence="3" type="ORF">JI746_02525</name>
</gene>
<dbReference type="Pfam" id="PF13247">
    <property type="entry name" value="Fer4_11"/>
    <property type="match status" value="1"/>
</dbReference>
<dbReference type="PANTHER" id="PTHR42783:SF3">
    <property type="entry name" value="GLUTAMATE SYNTHASE [NADPH] SMALL CHAIN-RELATED"/>
    <property type="match status" value="1"/>
</dbReference>
<dbReference type="Proteomes" id="UP000622707">
    <property type="component" value="Unassembled WGS sequence"/>
</dbReference>
<dbReference type="PROSITE" id="PS51379">
    <property type="entry name" value="4FE4S_FER_2"/>
    <property type="match status" value="1"/>
</dbReference>
<dbReference type="SUPFAM" id="SSF50692">
    <property type="entry name" value="ADC-like"/>
    <property type="match status" value="1"/>
</dbReference>
<name>A0ABS1JIC4_9BURK</name>
<keyword evidence="4" id="KW-1185">Reference proteome</keyword>
<dbReference type="PROSITE" id="PS51318">
    <property type="entry name" value="TAT"/>
    <property type="match status" value="1"/>
</dbReference>
<dbReference type="CDD" id="cd02784">
    <property type="entry name" value="MopB_CT_PHLH"/>
    <property type="match status" value="1"/>
</dbReference>
<organism evidence="3 4">
    <name type="scientific">Ramlibacter alkalitolerans</name>
    <dbReference type="NCBI Taxonomy" id="2039631"/>
    <lineage>
        <taxon>Bacteria</taxon>
        <taxon>Pseudomonadati</taxon>
        <taxon>Pseudomonadota</taxon>
        <taxon>Betaproteobacteria</taxon>
        <taxon>Burkholderiales</taxon>
        <taxon>Comamonadaceae</taxon>
        <taxon>Ramlibacter</taxon>
    </lineage>
</organism>
<dbReference type="Gene3D" id="2.20.25.90">
    <property type="entry name" value="ADC-like domains"/>
    <property type="match status" value="1"/>
</dbReference>
<feature type="region of interest" description="Disordered" evidence="1">
    <location>
        <begin position="673"/>
        <end position="692"/>
    </location>
</feature>
<accession>A0ABS1JIC4</accession>
<dbReference type="EMBL" id="JAEQND010000001">
    <property type="protein sequence ID" value="MBL0423969.1"/>
    <property type="molecule type" value="Genomic_DNA"/>
</dbReference>
<dbReference type="CDD" id="cd10551">
    <property type="entry name" value="PsrB"/>
    <property type="match status" value="1"/>
</dbReference>
<dbReference type="SUPFAM" id="SSF53706">
    <property type="entry name" value="Formate dehydrogenase/DMSO reductase, domains 1-3"/>
    <property type="match status" value="1"/>
</dbReference>
<comment type="caution">
    <text evidence="3">The sequence shown here is derived from an EMBL/GenBank/DDBJ whole genome shotgun (WGS) entry which is preliminary data.</text>
</comment>
<reference evidence="3 4" key="1">
    <citation type="journal article" date="2017" name="Int. J. Syst. Evol. Microbiol.">
        <title>Ramlibacter alkalitolerans sp. nov., alkali-tolerant bacterium isolated from soil of ginseng.</title>
        <authorList>
            <person name="Lee D.H."/>
            <person name="Cha C.J."/>
        </authorList>
    </citation>
    <scope>NUCLEOTIDE SEQUENCE [LARGE SCALE GENOMIC DNA]</scope>
    <source>
        <strain evidence="3 4">KACC 19305</strain>
    </source>
</reference>
<dbReference type="Gene3D" id="3.40.50.740">
    <property type="match status" value="1"/>
</dbReference>
<dbReference type="InterPro" id="IPR017896">
    <property type="entry name" value="4Fe4S_Fe-S-bd"/>
</dbReference>
<dbReference type="InterPro" id="IPR009010">
    <property type="entry name" value="Asp_de-COase-like_dom_sf"/>
</dbReference>
<evidence type="ECO:0000259" key="2">
    <source>
        <dbReference type="PROSITE" id="PS51379"/>
    </source>
</evidence>
<proteinExistence type="predicted"/>
<dbReference type="InterPro" id="IPR006311">
    <property type="entry name" value="TAT_signal"/>
</dbReference>
<evidence type="ECO:0000313" key="4">
    <source>
        <dbReference type="Proteomes" id="UP000622707"/>
    </source>
</evidence>
<dbReference type="SUPFAM" id="SSF54862">
    <property type="entry name" value="4Fe-4S ferredoxins"/>
    <property type="match status" value="1"/>
</dbReference>
<protein>
    <submittedName>
        <fullName evidence="3">4Fe-4S dicluster domain-containing protein</fullName>
    </submittedName>
</protein>
<feature type="domain" description="4Fe-4S ferredoxin-type" evidence="2">
    <location>
        <begin position="700"/>
        <end position="730"/>
    </location>
</feature>